<keyword evidence="6 13" id="KW-0067">ATP-binding</keyword>
<dbReference type="EMBL" id="FUYN01000002">
    <property type="protein sequence ID" value="SKB34257.1"/>
    <property type="molecule type" value="Genomic_DNA"/>
</dbReference>
<sequence length="700" mass="79561">MAEFMAGLKRTVYCNVLREKDIDTNQIVMGWVQRRRDLGGVIFLDLRDKTGIIQVVIDAKNVSEEDFEKAEGIRSEYVVAIKGRVEKRDEDTINPNLETGTIDIRATEVRILSKAKTPPFMIEDASLVKEELRLTHRYLDLRRPAMLENLKMRQKVISTVRNYLIEQDFLEVETPILTKSTPEGARDFLVPSRMDKGTFYALPQSPQIYKQLLMVGGVDKYFQVAKCFRDEDLRADRQPEFTQLDMELSFVDQEDVIELLEHLFSKIGSDVLKREFKTPFRRLTYDEAMSLYGSDKPDTRFGFEMVDLTDIAKTCSFEVFSKIANSTGIVKAINVKGGDSFTRTQIEELTEKAVSYGGKGMAWIAIGQDKELKSVLTKFFKKEEMDSILDKMQAEPGDLIIFCADKEASVYKILGGLRLDAADMLGLRKKDDFEFLVVTDFPLLEWSEEEKRYVAMHHPFTMPKDEDFALMDKDPGLVRAKSYDIVLNGVELGSGSIRIHEQELQAKMFSLLGFSEEEAKERFGFMLEAFEYGTPPHGGFAFGVDRLVMLLTGSSSIREVIAFPKMRDGSCVMISSPSTVSDDQLSELELYTKAQGAVIKKSESKSAVTKETIEYVADLARIHLDESEKMSLSEDLSNIIAFADELSKLDTSDTLPLDHILPVCNVFREDELEKSYDRDELLKNAKTKEEGCFFVPQIIE</sequence>
<dbReference type="PROSITE" id="PS50862">
    <property type="entry name" value="AA_TRNA_LIGASE_II"/>
    <property type="match status" value="1"/>
</dbReference>
<feature type="binding site" evidence="12">
    <location>
        <begin position="543"/>
        <end position="546"/>
    </location>
    <ligand>
        <name>ATP</name>
        <dbReference type="ChEBI" id="CHEBI:30616"/>
    </ligand>
</feature>
<dbReference type="CDD" id="cd04317">
    <property type="entry name" value="EcAspRS_like_N"/>
    <property type="match status" value="1"/>
</dbReference>
<evidence type="ECO:0000256" key="10">
    <source>
        <dbReference type="ARBA" id="ARBA00047380"/>
    </source>
</evidence>
<dbReference type="GO" id="GO:0005737">
    <property type="term" value="C:cytoplasm"/>
    <property type="evidence" value="ECO:0007669"/>
    <property type="project" value="UniProtKB-SubCell"/>
</dbReference>
<dbReference type="GO" id="GO:0006450">
    <property type="term" value="P:regulation of translational fidelity"/>
    <property type="evidence" value="ECO:0007669"/>
    <property type="project" value="InterPro"/>
</dbReference>
<dbReference type="EC" id="6.1.1.12" evidence="12"/>
<dbReference type="GO" id="GO:0140096">
    <property type="term" value="F:catalytic activity, acting on a protein"/>
    <property type="evidence" value="ECO:0007669"/>
    <property type="project" value="UniProtKB-ARBA"/>
</dbReference>
<gene>
    <name evidence="13" type="primary">gatC</name>
    <name evidence="12" type="synonym">aspS</name>
    <name evidence="15" type="ORF">SAMN02745120_0918</name>
</gene>
<dbReference type="RefSeq" id="WP_079588867.1">
    <property type="nucleotide sequence ID" value="NZ_FUYN01000002.1"/>
</dbReference>
<feature type="binding site" evidence="12">
    <location>
        <position position="498"/>
    </location>
    <ligand>
        <name>L-aspartate</name>
        <dbReference type="ChEBI" id="CHEBI:29991"/>
    </ligand>
</feature>
<dbReference type="Gene3D" id="3.30.1360.30">
    <property type="entry name" value="GAD-like domain"/>
    <property type="match status" value="1"/>
</dbReference>
<feature type="region of interest" description="Aspartate" evidence="12">
    <location>
        <begin position="207"/>
        <end position="210"/>
    </location>
</feature>
<feature type="binding site" evidence="12">
    <location>
        <position position="229"/>
    </location>
    <ligand>
        <name>L-aspartate</name>
        <dbReference type="ChEBI" id="CHEBI:29991"/>
    </ligand>
</feature>
<dbReference type="GO" id="GO:0005524">
    <property type="term" value="F:ATP binding"/>
    <property type="evidence" value="ECO:0007669"/>
    <property type="project" value="UniProtKB-UniRule"/>
</dbReference>
<dbReference type="NCBIfam" id="TIGR00135">
    <property type="entry name" value="gatC"/>
    <property type="match status" value="1"/>
</dbReference>
<dbReference type="Pfam" id="PF02686">
    <property type="entry name" value="GatC"/>
    <property type="match status" value="1"/>
</dbReference>
<evidence type="ECO:0000256" key="8">
    <source>
        <dbReference type="ARBA" id="ARBA00023146"/>
    </source>
</evidence>
<dbReference type="NCBIfam" id="NF001750">
    <property type="entry name" value="PRK00476.1"/>
    <property type="match status" value="1"/>
</dbReference>
<dbReference type="Gene3D" id="3.30.930.10">
    <property type="entry name" value="Bira Bifunctional Protein, Domain 2"/>
    <property type="match status" value="1"/>
</dbReference>
<feature type="binding site" evidence="12">
    <location>
        <position position="457"/>
    </location>
    <ligand>
        <name>L-aspartate</name>
        <dbReference type="ChEBI" id="CHEBI:29991"/>
    </ligand>
</feature>
<comment type="catalytic activity">
    <reaction evidence="11 13">
        <text>L-glutamyl-tRNA(Gln) + L-glutamine + ATP + H2O = L-glutaminyl-tRNA(Gln) + L-glutamate + ADP + phosphate + H(+)</text>
        <dbReference type="Rhea" id="RHEA:17521"/>
        <dbReference type="Rhea" id="RHEA-COMP:9681"/>
        <dbReference type="Rhea" id="RHEA-COMP:9684"/>
        <dbReference type="ChEBI" id="CHEBI:15377"/>
        <dbReference type="ChEBI" id="CHEBI:15378"/>
        <dbReference type="ChEBI" id="CHEBI:29985"/>
        <dbReference type="ChEBI" id="CHEBI:30616"/>
        <dbReference type="ChEBI" id="CHEBI:43474"/>
        <dbReference type="ChEBI" id="CHEBI:58359"/>
        <dbReference type="ChEBI" id="CHEBI:78520"/>
        <dbReference type="ChEBI" id="CHEBI:78521"/>
        <dbReference type="ChEBI" id="CHEBI:456216"/>
    </reaction>
</comment>
<dbReference type="InterPro" id="IPR047089">
    <property type="entry name" value="Asp-tRNA-ligase_1_N"/>
</dbReference>
<evidence type="ECO:0000256" key="6">
    <source>
        <dbReference type="ARBA" id="ARBA00022840"/>
    </source>
</evidence>
<feature type="binding site" evidence="12">
    <location>
        <position position="183"/>
    </location>
    <ligand>
        <name>L-aspartate</name>
        <dbReference type="ChEBI" id="CHEBI:29991"/>
    </ligand>
</feature>
<dbReference type="GO" id="GO:0004815">
    <property type="term" value="F:aspartate-tRNA ligase activity"/>
    <property type="evidence" value="ECO:0007669"/>
    <property type="project" value="UniProtKB-UniRule"/>
</dbReference>
<comment type="subunit">
    <text evidence="3 13">Heterotrimer of A, B and C subunits.</text>
</comment>
<dbReference type="SUPFAM" id="SSF55681">
    <property type="entry name" value="Class II aaRS and biotin synthetases"/>
    <property type="match status" value="1"/>
</dbReference>
<dbReference type="InterPro" id="IPR002312">
    <property type="entry name" value="Asp/Asn-tRNA-synth_IIb"/>
</dbReference>
<dbReference type="Gene3D" id="2.40.50.140">
    <property type="entry name" value="Nucleic acid-binding proteins"/>
    <property type="match status" value="1"/>
</dbReference>
<dbReference type="SUPFAM" id="SSF141000">
    <property type="entry name" value="Glu-tRNAGln amidotransferase C subunit"/>
    <property type="match status" value="1"/>
</dbReference>
<dbReference type="InterPro" id="IPR045864">
    <property type="entry name" value="aa-tRNA-synth_II/BPL/LPL"/>
</dbReference>
<dbReference type="InterPro" id="IPR004524">
    <property type="entry name" value="Asp-tRNA-ligase_1"/>
</dbReference>
<dbReference type="GO" id="GO:0016740">
    <property type="term" value="F:transferase activity"/>
    <property type="evidence" value="ECO:0007669"/>
    <property type="project" value="UniProtKB-KW"/>
</dbReference>
<dbReference type="SUPFAM" id="SSF55261">
    <property type="entry name" value="GAD domain-like"/>
    <property type="match status" value="1"/>
</dbReference>
<dbReference type="Pfam" id="PF02938">
    <property type="entry name" value="GAD"/>
    <property type="match status" value="1"/>
</dbReference>
<dbReference type="PANTHER" id="PTHR22594:SF5">
    <property type="entry name" value="ASPARTATE--TRNA LIGASE, MITOCHONDRIAL"/>
    <property type="match status" value="1"/>
</dbReference>
<dbReference type="InterPro" id="IPR012340">
    <property type="entry name" value="NA-bd_OB-fold"/>
</dbReference>
<comment type="caution">
    <text evidence="12">Lacks conserved residue(s) required for the propagation of feature annotation.</text>
</comment>
<dbReference type="CDD" id="cd00777">
    <property type="entry name" value="AspRS_core"/>
    <property type="match status" value="1"/>
</dbReference>
<comment type="subunit">
    <text evidence="12">Homodimer.</text>
</comment>
<protein>
    <recommendedName>
        <fullName evidence="12 13">Multifunctional fusion protein</fullName>
    </recommendedName>
    <domain>
        <recommendedName>
            <fullName evidence="12">Aspartate--tRNA ligase</fullName>
            <ecNumber evidence="12">6.1.1.12</ecNumber>
        </recommendedName>
        <alternativeName>
            <fullName evidence="12">Aspartyl-tRNA synthetase</fullName>
            <shortName evidence="12">AspRS</shortName>
        </alternativeName>
    </domain>
    <domain>
        <recommendedName>
            <fullName evidence="13">Aspartyl/glutamyl-tRNA(Asn/Gln) amidotransferase subunit C</fullName>
            <shortName evidence="13">Asp/Glu-ADT subunit C</shortName>
            <ecNumber evidence="13">6.3.5.-</ecNumber>
        </recommendedName>
    </domain>
</protein>
<dbReference type="InterPro" id="IPR003837">
    <property type="entry name" value="GatC"/>
</dbReference>
<keyword evidence="16" id="KW-1185">Reference proteome</keyword>
<comment type="catalytic activity">
    <reaction evidence="10 13">
        <text>L-aspartyl-tRNA(Asn) + L-glutamine + ATP + H2O = L-asparaginyl-tRNA(Asn) + L-glutamate + ADP + phosphate + 2 H(+)</text>
        <dbReference type="Rhea" id="RHEA:14513"/>
        <dbReference type="Rhea" id="RHEA-COMP:9674"/>
        <dbReference type="Rhea" id="RHEA-COMP:9677"/>
        <dbReference type="ChEBI" id="CHEBI:15377"/>
        <dbReference type="ChEBI" id="CHEBI:15378"/>
        <dbReference type="ChEBI" id="CHEBI:29985"/>
        <dbReference type="ChEBI" id="CHEBI:30616"/>
        <dbReference type="ChEBI" id="CHEBI:43474"/>
        <dbReference type="ChEBI" id="CHEBI:58359"/>
        <dbReference type="ChEBI" id="CHEBI:78515"/>
        <dbReference type="ChEBI" id="CHEBI:78516"/>
        <dbReference type="ChEBI" id="CHEBI:456216"/>
    </reaction>
</comment>
<dbReference type="InterPro" id="IPR004365">
    <property type="entry name" value="NA-bd_OB_tRNA"/>
</dbReference>
<keyword evidence="12" id="KW-0963">Cytoplasm</keyword>
<dbReference type="Pfam" id="PF01336">
    <property type="entry name" value="tRNA_anti-codon"/>
    <property type="match status" value="1"/>
</dbReference>
<feature type="domain" description="Aminoacyl-transfer RNA synthetases class-II family profile" evidence="14">
    <location>
        <begin position="150"/>
        <end position="564"/>
    </location>
</feature>
<dbReference type="GO" id="GO:0003676">
    <property type="term" value="F:nucleic acid binding"/>
    <property type="evidence" value="ECO:0007669"/>
    <property type="project" value="InterPro"/>
</dbReference>
<comment type="function">
    <text evidence="12">Catalyzes the attachment of L-aspartate to tRNA(Asp) in a two-step reaction: L-aspartate is first activated by ATP to form Asp-AMP and then transferred to the acceptor end of tRNA(Asp).</text>
</comment>
<feature type="binding site" evidence="12">
    <location>
        <position position="491"/>
    </location>
    <ligand>
        <name>ATP</name>
        <dbReference type="ChEBI" id="CHEBI:30616"/>
    </ligand>
</feature>
<evidence type="ECO:0000256" key="7">
    <source>
        <dbReference type="ARBA" id="ARBA00022917"/>
    </source>
</evidence>
<dbReference type="PANTHER" id="PTHR22594">
    <property type="entry name" value="ASPARTYL/LYSYL-TRNA SYNTHETASE"/>
    <property type="match status" value="1"/>
</dbReference>
<dbReference type="OrthoDB" id="9802326at2"/>
<evidence type="ECO:0000256" key="11">
    <source>
        <dbReference type="ARBA" id="ARBA00047913"/>
    </source>
</evidence>
<dbReference type="Proteomes" id="UP000243406">
    <property type="component" value="Unassembled WGS sequence"/>
</dbReference>
<keyword evidence="7 13" id="KW-0648">Protein biosynthesis</keyword>
<name>A0A1T5AHM2_9FIRM</name>
<keyword evidence="4 13" id="KW-0436">Ligase</keyword>
<dbReference type="PRINTS" id="PR01042">
    <property type="entry name" value="TRNASYNTHASP"/>
</dbReference>
<comment type="similarity">
    <text evidence="1 12">Belongs to the class-II aminoacyl-tRNA synthetase family. Type 1 subfamily.</text>
</comment>
<evidence type="ECO:0000256" key="4">
    <source>
        <dbReference type="ARBA" id="ARBA00022598"/>
    </source>
</evidence>
<evidence type="ECO:0000256" key="3">
    <source>
        <dbReference type="ARBA" id="ARBA00011123"/>
    </source>
</evidence>
<evidence type="ECO:0000256" key="9">
    <source>
        <dbReference type="ARBA" id="ARBA00024799"/>
    </source>
</evidence>
<evidence type="ECO:0000256" key="2">
    <source>
        <dbReference type="ARBA" id="ARBA00010757"/>
    </source>
</evidence>
<dbReference type="NCBIfam" id="TIGR00459">
    <property type="entry name" value="aspS_bact"/>
    <property type="match status" value="1"/>
</dbReference>
<dbReference type="AlphaFoldDB" id="A0A1T5AHM2"/>
<keyword evidence="8 12" id="KW-0030">Aminoacyl-tRNA synthetase</keyword>
<keyword evidence="15" id="KW-0808">Transferase</keyword>
<dbReference type="GO" id="GO:0050567">
    <property type="term" value="F:glutaminyl-tRNA synthase (glutamine-hydrolyzing) activity"/>
    <property type="evidence" value="ECO:0007669"/>
    <property type="project" value="UniProtKB-UniRule"/>
</dbReference>
<dbReference type="InterPro" id="IPR004364">
    <property type="entry name" value="Aa-tRNA-synt_II"/>
</dbReference>
<evidence type="ECO:0000259" key="14">
    <source>
        <dbReference type="PROSITE" id="PS50862"/>
    </source>
</evidence>
<dbReference type="Gene3D" id="1.10.20.60">
    <property type="entry name" value="Glu-tRNAGln amidotransferase C subunit, N-terminal domain"/>
    <property type="match status" value="1"/>
</dbReference>
<evidence type="ECO:0000313" key="15">
    <source>
        <dbReference type="EMBL" id="SKB34257.1"/>
    </source>
</evidence>
<reference evidence="16" key="1">
    <citation type="submission" date="2017-02" db="EMBL/GenBank/DDBJ databases">
        <authorList>
            <person name="Varghese N."/>
            <person name="Submissions S."/>
        </authorList>
    </citation>
    <scope>NUCLEOTIDE SEQUENCE [LARGE SCALE GENOMIC DNA]</scope>
    <source>
        <strain evidence="16">ATCC 35199</strain>
    </source>
</reference>
<dbReference type="Pfam" id="PF00152">
    <property type="entry name" value="tRNA-synt_2"/>
    <property type="match status" value="1"/>
</dbReference>
<dbReference type="EC" id="6.3.5.-" evidence="13"/>
<feature type="binding site" evidence="12">
    <location>
        <begin position="229"/>
        <end position="231"/>
    </location>
    <ligand>
        <name>ATP</name>
        <dbReference type="ChEBI" id="CHEBI:30616"/>
    </ligand>
</feature>
<comment type="catalytic activity">
    <reaction evidence="12">
        <text>tRNA(Asp) + L-aspartate + ATP = L-aspartyl-tRNA(Asp) + AMP + diphosphate</text>
        <dbReference type="Rhea" id="RHEA:19649"/>
        <dbReference type="Rhea" id="RHEA-COMP:9660"/>
        <dbReference type="Rhea" id="RHEA-COMP:9678"/>
        <dbReference type="ChEBI" id="CHEBI:29991"/>
        <dbReference type="ChEBI" id="CHEBI:30616"/>
        <dbReference type="ChEBI" id="CHEBI:33019"/>
        <dbReference type="ChEBI" id="CHEBI:78442"/>
        <dbReference type="ChEBI" id="CHEBI:78516"/>
        <dbReference type="ChEBI" id="CHEBI:456215"/>
        <dbReference type="EC" id="6.1.1.12"/>
    </reaction>
</comment>
<accession>A0A1T5AHM2</accession>
<dbReference type="SUPFAM" id="SSF50249">
    <property type="entry name" value="Nucleic acid-binding proteins"/>
    <property type="match status" value="1"/>
</dbReference>
<comment type="similarity">
    <text evidence="2 13">Belongs to the GatC family.</text>
</comment>
<evidence type="ECO:0000256" key="1">
    <source>
        <dbReference type="ARBA" id="ARBA00006303"/>
    </source>
</evidence>
<feature type="binding site" evidence="12">
    <location>
        <position position="238"/>
    </location>
    <ligand>
        <name>ATP</name>
        <dbReference type="ChEBI" id="CHEBI:30616"/>
    </ligand>
</feature>
<evidence type="ECO:0000256" key="12">
    <source>
        <dbReference type="HAMAP-Rule" id="MF_00044"/>
    </source>
</evidence>
<evidence type="ECO:0000256" key="5">
    <source>
        <dbReference type="ARBA" id="ARBA00022741"/>
    </source>
</evidence>
<dbReference type="InterPro" id="IPR047090">
    <property type="entry name" value="AspRS_core"/>
</dbReference>
<dbReference type="GO" id="GO:0006422">
    <property type="term" value="P:aspartyl-tRNA aminoacylation"/>
    <property type="evidence" value="ECO:0007669"/>
    <property type="project" value="UniProtKB-UniRule"/>
</dbReference>
<dbReference type="InterPro" id="IPR036113">
    <property type="entry name" value="Asp/Glu-ADT_sf_sub_c"/>
</dbReference>
<dbReference type="GO" id="GO:0050566">
    <property type="term" value="F:asparaginyl-tRNA synthase (glutamine-hydrolyzing) activity"/>
    <property type="evidence" value="ECO:0007669"/>
    <property type="project" value="RHEA"/>
</dbReference>
<evidence type="ECO:0000313" key="16">
    <source>
        <dbReference type="Proteomes" id="UP000243406"/>
    </source>
</evidence>
<organism evidence="15 16">
    <name type="scientific">Acetoanaerobium noterae</name>
    <dbReference type="NCBI Taxonomy" id="745369"/>
    <lineage>
        <taxon>Bacteria</taxon>
        <taxon>Bacillati</taxon>
        <taxon>Bacillota</taxon>
        <taxon>Clostridia</taxon>
        <taxon>Peptostreptococcales</taxon>
        <taxon>Filifactoraceae</taxon>
        <taxon>Acetoanaerobium</taxon>
    </lineage>
</organism>
<dbReference type="InterPro" id="IPR029351">
    <property type="entry name" value="GAD_dom"/>
</dbReference>
<comment type="subcellular location">
    <subcellularLocation>
        <location evidence="12">Cytoplasm</location>
    </subcellularLocation>
</comment>
<keyword evidence="5 13" id="KW-0547">Nucleotide-binding</keyword>
<dbReference type="HAMAP" id="MF_00044">
    <property type="entry name" value="Asp_tRNA_synth_type1"/>
    <property type="match status" value="1"/>
</dbReference>
<dbReference type="InterPro" id="IPR004115">
    <property type="entry name" value="GAD-like_sf"/>
</dbReference>
<comment type="function">
    <text evidence="9 13">Allows the formation of correctly charged Asn-tRNA(Asn) or Gln-tRNA(Gln) through the transamidation of misacylated Asp-tRNA(Asn) or Glu-tRNA(Gln) in organisms which lack either or both of asparaginyl-tRNA or glutaminyl-tRNA synthetases. The reaction takes place in the presence of glutamine and ATP through an activated phospho-Asp-tRNA(Asn) or phospho-Glu-tRNA(Gln).</text>
</comment>
<dbReference type="InterPro" id="IPR006195">
    <property type="entry name" value="aa-tRNA-synth_II"/>
</dbReference>
<proteinExistence type="inferred from homology"/>
<dbReference type="HAMAP" id="MF_00122">
    <property type="entry name" value="GatC"/>
    <property type="match status" value="1"/>
</dbReference>
<evidence type="ECO:0000256" key="13">
    <source>
        <dbReference type="HAMAP-Rule" id="MF_00122"/>
    </source>
</evidence>